<gene>
    <name evidence="3" type="ORF">AOQ84DRAFT_441474</name>
</gene>
<dbReference type="InterPro" id="IPR053181">
    <property type="entry name" value="EcdB-like_regulator"/>
</dbReference>
<evidence type="ECO:0000259" key="2">
    <source>
        <dbReference type="PROSITE" id="PS50048"/>
    </source>
</evidence>
<dbReference type="SMART" id="SM00066">
    <property type="entry name" value="GAL4"/>
    <property type="match status" value="1"/>
</dbReference>
<dbReference type="OrthoDB" id="4356994at2759"/>
<dbReference type="PROSITE" id="PS50048">
    <property type="entry name" value="ZN2_CY6_FUNGAL_2"/>
    <property type="match status" value="1"/>
</dbReference>
<evidence type="ECO:0000313" key="4">
    <source>
        <dbReference type="Proteomes" id="UP000250140"/>
    </source>
</evidence>
<keyword evidence="1" id="KW-0539">Nucleus</keyword>
<dbReference type="AlphaFoldDB" id="A0A8E2JQ56"/>
<dbReference type="CDD" id="cd00067">
    <property type="entry name" value="GAL4"/>
    <property type="match status" value="1"/>
</dbReference>
<evidence type="ECO:0000256" key="1">
    <source>
        <dbReference type="ARBA" id="ARBA00023242"/>
    </source>
</evidence>
<accession>A0A8E2JQ56</accession>
<reference evidence="3 4" key="1">
    <citation type="journal article" date="2016" name="Nat. Commun.">
        <title>Ectomycorrhizal ecology is imprinted in the genome of the dominant symbiotic fungus Cenococcum geophilum.</title>
        <authorList>
            <consortium name="DOE Joint Genome Institute"/>
            <person name="Peter M."/>
            <person name="Kohler A."/>
            <person name="Ohm R.A."/>
            <person name="Kuo A."/>
            <person name="Krutzmann J."/>
            <person name="Morin E."/>
            <person name="Arend M."/>
            <person name="Barry K.W."/>
            <person name="Binder M."/>
            <person name="Choi C."/>
            <person name="Clum A."/>
            <person name="Copeland A."/>
            <person name="Grisel N."/>
            <person name="Haridas S."/>
            <person name="Kipfer T."/>
            <person name="LaButti K."/>
            <person name="Lindquist E."/>
            <person name="Lipzen A."/>
            <person name="Maire R."/>
            <person name="Meier B."/>
            <person name="Mihaltcheva S."/>
            <person name="Molinier V."/>
            <person name="Murat C."/>
            <person name="Poggeler S."/>
            <person name="Quandt C.A."/>
            <person name="Sperisen C."/>
            <person name="Tritt A."/>
            <person name="Tisserant E."/>
            <person name="Crous P.W."/>
            <person name="Henrissat B."/>
            <person name="Nehls U."/>
            <person name="Egli S."/>
            <person name="Spatafora J.W."/>
            <person name="Grigoriev I.V."/>
            <person name="Martin F.M."/>
        </authorList>
    </citation>
    <scope>NUCLEOTIDE SEQUENCE [LARGE SCALE GENOMIC DNA]</scope>
    <source>
        <strain evidence="3 4">CBS 207.34</strain>
    </source>
</reference>
<sequence length="111" mass="12122">MDSRPASTYPRKRALVACHTCRIKKTKCDNQRPSCTTCIGLGVKCLYSDSAADYSSFDAASLAILERVNYAASLLETQAKDMQQSAERSDAIVSEPPGCSTTHLRLAYIRA</sequence>
<dbReference type="Pfam" id="PF00172">
    <property type="entry name" value="Zn_clus"/>
    <property type="match status" value="1"/>
</dbReference>
<dbReference type="PANTHER" id="PTHR47785">
    <property type="entry name" value="ZN(II)2CYS6 TRANSCRIPTION FACTOR (EUROFUNG)-RELATED-RELATED"/>
    <property type="match status" value="1"/>
</dbReference>
<dbReference type="Gene3D" id="4.10.240.10">
    <property type="entry name" value="Zn(2)-C6 fungal-type DNA-binding domain"/>
    <property type="match status" value="1"/>
</dbReference>
<name>A0A8E2JQ56_9PEZI</name>
<dbReference type="InterPro" id="IPR001138">
    <property type="entry name" value="Zn2Cys6_DnaBD"/>
</dbReference>
<organism evidence="3 4">
    <name type="scientific">Glonium stellatum</name>
    <dbReference type="NCBI Taxonomy" id="574774"/>
    <lineage>
        <taxon>Eukaryota</taxon>
        <taxon>Fungi</taxon>
        <taxon>Dikarya</taxon>
        <taxon>Ascomycota</taxon>
        <taxon>Pezizomycotina</taxon>
        <taxon>Dothideomycetes</taxon>
        <taxon>Pleosporomycetidae</taxon>
        <taxon>Gloniales</taxon>
        <taxon>Gloniaceae</taxon>
        <taxon>Glonium</taxon>
    </lineage>
</organism>
<proteinExistence type="predicted"/>
<feature type="domain" description="Zn(2)-C6 fungal-type" evidence="2">
    <location>
        <begin position="17"/>
        <end position="47"/>
    </location>
</feature>
<dbReference type="Proteomes" id="UP000250140">
    <property type="component" value="Unassembled WGS sequence"/>
</dbReference>
<dbReference type="GO" id="GO:0000981">
    <property type="term" value="F:DNA-binding transcription factor activity, RNA polymerase II-specific"/>
    <property type="evidence" value="ECO:0007669"/>
    <property type="project" value="InterPro"/>
</dbReference>
<protein>
    <recommendedName>
        <fullName evidence="2">Zn(2)-C6 fungal-type domain-containing protein</fullName>
    </recommendedName>
</protein>
<dbReference type="SUPFAM" id="SSF57701">
    <property type="entry name" value="Zn2/Cys6 DNA-binding domain"/>
    <property type="match status" value="1"/>
</dbReference>
<dbReference type="GO" id="GO:0008270">
    <property type="term" value="F:zinc ion binding"/>
    <property type="evidence" value="ECO:0007669"/>
    <property type="project" value="InterPro"/>
</dbReference>
<dbReference type="EMBL" id="KV750288">
    <property type="protein sequence ID" value="OCL05418.1"/>
    <property type="molecule type" value="Genomic_DNA"/>
</dbReference>
<dbReference type="PROSITE" id="PS00463">
    <property type="entry name" value="ZN2_CY6_FUNGAL_1"/>
    <property type="match status" value="1"/>
</dbReference>
<keyword evidence="4" id="KW-1185">Reference proteome</keyword>
<dbReference type="InterPro" id="IPR036864">
    <property type="entry name" value="Zn2-C6_fun-type_DNA-bd_sf"/>
</dbReference>
<evidence type="ECO:0000313" key="3">
    <source>
        <dbReference type="EMBL" id="OCL05418.1"/>
    </source>
</evidence>
<dbReference type="PANTHER" id="PTHR47785:SF5">
    <property type="entry name" value="ZN(II)2CYS6 TRANSCRIPTION FACTOR (EUROFUNG)"/>
    <property type="match status" value="1"/>
</dbReference>